<dbReference type="InterPro" id="IPR001245">
    <property type="entry name" value="Ser-Thr/Tyr_kinase_cat_dom"/>
</dbReference>
<dbReference type="EMBL" id="LLXH01007730">
    <property type="protein sequence ID" value="PKC51394.1"/>
    <property type="molecule type" value="Genomic_DNA"/>
</dbReference>
<dbReference type="PANTHER" id="PTHR44329">
    <property type="entry name" value="SERINE/THREONINE-PROTEIN KINASE TNNI3K-RELATED"/>
    <property type="match status" value="1"/>
</dbReference>
<protein>
    <submittedName>
        <fullName evidence="2">Kinase-like protein</fullName>
    </submittedName>
</protein>
<dbReference type="SUPFAM" id="SSF56112">
    <property type="entry name" value="Protein kinase-like (PK-like)"/>
    <property type="match status" value="1"/>
</dbReference>
<dbReference type="InterPro" id="IPR051681">
    <property type="entry name" value="Ser/Thr_Kinases-Pseudokinases"/>
</dbReference>
<dbReference type="Gene3D" id="1.10.510.10">
    <property type="entry name" value="Transferase(Phosphotransferase) domain 1"/>
    <property type="match status" value="1"/>
</dbReference>
<dbReference type="AlphaFoldDB" id="A0A2N0QK17"/>
<gene>
    <name evidence="2" type="ORF">RhiirA1_483845</name>
</gene>
<evidence type="ECO:0000313" key="3">
    <source>
        <dbReference type="Proteomes" id="UP000232688"/>
    </source>
</evidence>
<dbReference type="VEuPathDB" id="FungiDB:RhiirA1_483845"/>
<reference evidence="2 3" key="2">
    <citation type="submission" date="2017-10" db="EMBL/GenBank/DDBJ databases">
        <title>Genome analyses suggest a sexual origin of heterokaryosis in a supposedly ancient asexual fungus.</title>
        <authorList>
            <person name="Corradi N."/>
            <person name="Sedzielewska K."/>
            <person name="Noel J."/>
            <person name="Charron P."/>
            <person name="Farinelli L."/>
            <person name="Marton T."/>
            <person name="Kruger M."/>
            <person name="Pelin A."/>
            <person name="Brachmann A."/>
            <person name="Corradi N."/>
        </authorList>
    </citation>
    <scope>NUCLEOTIDE SEQUENCE [LARGE SCALE GENOMIC DNA]</scope>
    <source>
        <strain evidence="2 3">A1</strain>
    </source>
</reference>
<keyword evidence="2" id="KW-0808">Transferase</keyword>
<name>A0A2N0QK17_9GLOM</name>
<reference evidence="2 3" key="1">
    <citation type="submission" date="2017-10" db="EMBL/GenBank/DDBJ databases">
        <title>Extensive intraspecific genome diversity in a model arbuscular mycorrhizal fungus.</title>
        <authorList>
            <person name="Chen E.C.H."/>
            <person name="Morin E."/>
            <person name="Baudet D."/>
            <person name="Noel J."/>
            <person name="Ndikumana S."/>
            <person name="Charron P."/>
            <person name="St-Onge C."/>
            <person name="Giorgi J."/>
            <person name="Grigoriev I.V."/>
            <person name="Roux C."/>
            <person name="Martin F.M."/>
            <person name="Corradi N."/>
        </authorList>
    </citation>
    <scope>NUCLEOTIDE SEQUENCE [LARGE SCALE GENOMIC DNA]</scope>
    <source>
        <strain evidence="2 3">A1</strain>
    </source>
</reference>
<dbReference type="InterPro" id="IPR000719">
    <property type="entry name" value="Prot_kinase_dom"/>
</dbReference>
<dbReference type="PANTHER" id="PTHR44329:SF289">
    <property type="entry name" value="SERINE_THREONINE-PROTEIN KINASE VIK"/>
    <property type="match status" value="1"/>
</dbReference>
<dbReference type="PROSITE" id="PS50011">
    <property type="entry name" value="PROTEIN_KINASE_DOM"/>
    <property type="match status" value="1"/>
</dbReference>
<dbReference type="Proteomes" id="UP000232688">
    <property type="component" value="Unassembled WGS sequence"/>
</dbReference>
<feature type="non-terminal residue" evidence="2">
    <location>
        <position position="173"/>
    </location>
</feature>
<proteinExistence type="predicted"/>
<dbReference type="GO" id="GO:0005524">
    <property type="term" value="F:ATP binding"/>
    <property type="evidence" value="ECO:0007669"/>
    <property type="project" value="InterPro"/>
</dbReference>
<keyword evidence="2" id="KW-0418">Kinase</keyword>
<evidence type="ECO:0000259" key="1">
    <source>
        <dbReference type="PROSITE" id="PS50011"/>
    </source>
</evidence>
<evidence type="ECO:0000313" key="2">
    <source>
        <dbReference type="EMBL" id="PKC51394.1"/>
    </source>
</evidence>
<organism evidence="2 3">
    <name type="scientific">Rhizophagus irregularis</name>
    <dbReference type="NCBI Taxonomy" id="588596"/>
    <lineage>
        <taxon>Eukaryota</taxon>
        <taxon>Fungi</taxon>
        <taxon>Fungi incertae sedis</taxon>
        <taxon>Mucoromycota</taxon>
        <taxon>Glomeromycotina</taxon>
        <taxon>Glomeromycetes</taxon>
        <taxon>Glomerales</taxon>
        <taxon>Glomeraceae</taxon>
        <taxon>Rhizophagus</taxon>
    </lineage>
</organism>
<comment type="caution">
    <text evidence="2">The sequence shown here is derived from an EMBL/GenBank/DDBJ whole genome shotgun (WGS) entry which is preliminary data.</text>
</comment>
<sequence length="173" mass="19944">MKTLIKERVRWVPYSQIKNLEKIAEGGFGTVYKATVYHSEIVAIKRFFNSQNISKYFLNEIKSLCHTPNSYVIDCRGISQDPVTEDYMIIMTYANGGNLHDYLQKNFVNITWFDKVKILLEISIGLKNIHENNYIHRDLHSGNILLLNKSWNIGDLGLSQPAENTSLNNEIYG</sequence>
<accession>A0A2N0QK17</accession>
<dbReference type="Pfam" id="PF07714">
    <property type="entry name" value="PK_Tyr_Ser-Thr"/>
    <property type="match status" value="1"/>
</dbReference>
<feature type="domain" description="Protein kinase" evidence="1">
    <location>
        <begin position="17"/>
        <end position="173"/>
    </location>
</feature>
<dbReference type="InterPro" id="IPR011009">
    <property type="entry name" value="Kinase-like_dom_sf"/>
</dbReference>
<dbReference type="GO" id="GO:0004674">
    <property type="term" value="F:protein serine/threonine kinase activity"/>
    <property type="evidence" value="ECO:0007669"/>
    <property type="project" value="TreeGrafter"/>
</dbReference>